<organism evidence="2">
    <name type="scientific">Fagus sylvatica</name>
    <name type="common">Beechnut</name>
    <dbReference type="NCBI Taxonomy" id="28930"/>
    <lineage>
        <taxon>Eukaryota</taxon>
        <taxon>Viridiplantae</taxon>
        <taxon>Streptophyta</taxon>
        <taxon>Embryophyta</taxon>
        <taxon>Tracheophyta</taxon>
        <taxon>Spermatophyta</taxon>
        <taxon>Magnoliopsida</taxon>
        <taxon>eudicotyledons</taxon>
        <taxon>Gunneridae</taxon>
        <taxon>Pentapetalae</taxon>
        <taxon>rosids</taxon>
        <taxon>fabids</taxon>
        <taxon>Fagales</taxon>
        <taxon>Fagaceae</taxon>
        <taxon>Fagus</taxon>
    </lineage>
</organism>
<accession>A0A2N9FAG4</accession>
<gene>
    <name evidence="2" type="ORF">FSB_LOCUS15758</name>
</gene>
<feature type="compositionally biased region" description="Basic residues" evidence="1">
    <location>
        <begin position="1"/>
        <end position="13"/>
    </location>
</feature>
<proteinExistence type="predicted"/>
<evidence type="ECO:0000313" key="2">
    <source>
        <dbReference type="EMBL" id="SPC87876.1"/>
    </source>
</evidence>
<reference evidence="2" key="1">
    <citation type="submission" date="2018-02" db="EMBL/GenBank/DDBJ databases">
        <authorList>
            <person name="Cohen D.B."/>
            <person name="Kent A.D."/>
        </authorList>
    </citation>
    <scope>NUCLEOTIDE SEQUENCE</scope>
</reference>
<name>A0A2N9FAG4_FAGSY</name>
<sequence length="93" mass="10762">MQPCHRRRSRRRSLLCGSRPGPISSDLHRSLLSGSQPGRGSRPAAWASWVSAWTWALWVSTWAWLGEVVVVAEFWMVEWVTGSREMRREKKKV</sequence>
<evidence type="ECO:0000256" key="1">
    <source>
        <dbReference type="SAM" id="MobiDB-lite"/>
    </source>
</evidence>
<dbReference type="AlphaFoldDB" id="A0A2N9FAG4"/>
<protein>
    <submittedName>
        <fullName evidence="2">Uncharacterized protein</fullName>
    </submittedName>
</protein>
<feature type="region of interest" description="Disordered" evidence="1">
    <location>
        <begin position="1"/>
        <end position="23"/>
    </location>
</feature>
<dbReference type="EMBL" id="OIVN01000953">
    <property type="protein sequence ID" value="SPC87876.1"/>
    <property type="molecule type" value="Genomic_DNA"/>
</dbReference>